<feature type="compositionally biased region" description="Low complexity" evidence="16">
    <location>
        <begin position="27"/>
        <end position="38"/>
    </location>
</feature>
<organism evidence="20 21">
    <name type="scientific">Trapa natans</name>
    <name type="common">Water chestnut</name>
    <dbReference type="NCBI Taxonomy" id="22666"/>
    <lineage>
        <taxon>Eukaryota</taxon>
        <taxon>Viridiplantae</taxon>
        <taxon>Streptophyta</taxon>
        <taxon>Embryophyta</taxon>
        <taxon>Tracheophyta</taxon>
        <taxon>Spermatophyta</taxon>
        <taxon>Magnoliopsida</taxon>
        <taxon>eudicotyledons</taxon>
        <taxon>Gunneridae</taxon>
        <taxon>Pentapetalae</taxon>
        <taxon>rosids</taxon>
        <taxon>malvids</taxon>
        <taxon>Myrtales</taxon>
        <taxon>Lythraceae</taxon>
        <taxon>Trapa</taxon>
    </lineage>
</organism>
<evidence type="ECO:0000256" key="3">
    <source>
        <dbReference type="ARBA" id="ARBA00022448"/>
    </source>
</evidence>
<feature type="region of interest" description="Disordered" evidence="16">
    <location>
        <begin position="1"/>
        <end position="45"/>
    </location>
</feature>
<dbReference type="PANTHER" id="PTHR23058">
    <property type="entry name" value="PEROXISOMAL MEMBRANE PROTEIN PEX14"/>
    <property type="match status" value="1"/>
</dbReference>
<feature type="domain" description="Peroxisome membrane anchor protein Pex14p N-terminal" evidence="18">
    <location>
        <begin position="47"/>
        <end position="91"/>
    </location>
</feature>
<feature type="compositionally biased region" description="Polar residues" evidence="16">
    <location>
        <begin position="352"/>
        <end position="374"/>
    </location>
</feature>
<dbReference type="AlphaFoldDB" id="A0AAN7R793"/>
<dbReference type="Pfam" id="PF23020">
    <property type="entry name" value="PEX14-like_2nd"/>
    <property type="match status" value="1"/>
</dbReference>
<keyword evidence="6 17" id="KW-1133">Transmembrane helix</keyword>
<dbReference type="Pfam" id="PF04695">
    <property type="entry name" value="Pex14_N"/>
    <property type="match status" value="1"/>
</dbReference>
<evidence type="ECO:0000256" key="2">
    <source>
        <dbReference type="ARBA" id="ARBA00005443"/>
    </source>
</evidence>
<reference evidence="20 21" key="1">
    <citation type="journal article" date="2023" name="Hortic Res">
        <title>Pangenome of water caltrop reveals structural variations and asymmetric subgenome divergence after allopolyploidization.</title>
        <authorList>
            <person name="Zhang X."/>
            <person name="Chen Y."/>
            <person name="Wang L."/>
            <person name="Yuan Y."/>
            <person name="Fang M."/>
            <person name="Shi L."/>
            <person name="Lu R."/>
            <person name="Comes H.P."/>
            <person name="Ma Y."/>
            <person name="Chen Y."/>
            <person name="Huang G."/>
            <person name="Zhou Y."/>
            <person name="Zheng Z."/>
            <person name="Qiu Y."/>
        </authorList>
    </citation>
    <scope>NUCLEOTIDE SEQUENCE [LARGE SCALE GENOMIC DNA]</scope>
    <source>
        <strain evidence="20">F231</strain>
    </source>
</reference>
<gene>
    <name evidence="20" type="ORF">SAY86_012533</name>
</gene>
<protein>
    <recommendedName>
        <fullName evidence="10 14">Peroxisomal membrane protein PEX14</fullName>
    </recommendedName>
    <alternativeName>
        <fullName evidence="11 14">Peroxin-14</fullName>
    </alternativeName>
</protein>
<evidence type="ECO:0000256" key="10">
    <source>
        <dbReference type="ARBA" id="ARBA00029502"/>
    </source>
</evidence>
<dbReference type="InterPro" id="IPR025655">
    <property type="entry name" value="PEX14"/>
</dbReference>
<evidence type="ECO:0000256" key="9">
    <source>
        <dbReference type="ARBA" id="ARBA00023140"/>
    </source>
</evidence>
<dbReference type="Gene3D" id="1.10.10.10">
    <property type="entry name" value="Winged helix-like DNA-binding domain superfamily/Winged helix DNA-binding domain"/>
    <property type="match status" value="1"/>
</dbReference>
<name>A0AAN7R793_TRANT</name>
<evidence type="ECO:0000256" key="7">
    <source>
        <dbReference type="ARBA" id="ARBA00023010"/>
    </source>
</evidence>
<accession>A0AAN7R793</accession>
<evidence type="ECO:0000256" key="17">
    <source>
        <dbReference type="SAM" id="Phobius"/>
    </source>
</evidence>
<comment type="subcellular location">
    <subcellularLocation>
        <location evidence="1">Peroxisome membrane</location>
        <topology evidence="1">Single-pass membrane protein</topology>
    </subcellularLocation>
</comment>
<evidence type="ECO:0000256" key="8">
    <source>
        <dbReference type="ARBA" id="ARBA00023136"/>
    </source>
</evidence>
<evidence type="ECO:0000256" key="13">
    <source>
        <dbReference type="ARBA" id="ARBA00064754"/>
    </source>
</evidence>
<evidence type="ECO:0000313" key="21">
    <source>
        <dbReference type="Proteomes" id="UP001346149"/>
    </source>
</evidence>
<dbReference type="GO" id="GO:1990429">
    <property type="term" value="C:peroxisomal importomer complex"/>
    <property type="evidence" value="ECO:0007669"/>
    <property type="project" value="TreeGrafter"/>
</dbReference>
<evidence type="ECO:0000256" key="6">
    <source>
        <dbReference type="ARBA" id="ARBA00022989"/>
    </source>
</evidence>
<feature type="domain" description="Peroxisomal membrane protein PEX14 central plants" evidence="19">
    <location>
        <begin position="144"/>
        <end position="262"/>
    </location>
</feature>
<evidence type="ECO:0000256" key="15">
    <source>
        <dbReference type="SAM" id="Coils"/>
    </source>
</evidence>
<dbReference type="Proteomes" id="UP001346149">
    <property type="component" value="Unassembled WGS sequence"/>
</dbReference>
<feature type="compositionally biased region" description="Polar residues" evidence="16">
    <location>
        <begin position="453"/>
        <end position="462"/>
    </location>
</feature>
<evidence type="ECO:0000313" key="20">
    <source>
        <dbReference type="EMBL" id="KAK4794539.1"/>
    </source>
</evidence>
<feature type="region of interest" description="Disordered" evidence="16">
    <location>
        <begin position="282"/>
        <end position="309"/>
    </location>
</feature>
<feature type="region of interest" description="Disordered" evidence="16">
    <location>
        <begin position="391"/>
        <end position="483"/>
    </location>
</feature>
<dbReference type="PANTHER" id="PTHR23058:SF0">
    <property type="entry name" value="PEROXISOMAL MEMBRANE PROTEIN PEX14"/>
    <property type="match status" value="1"/>
</dbReference>
<keyword evidence="21" id="KW-1185">Reference proteome</keyword>
<evidence type="ECO:0000259" key="19">
    <source>
        <dbReference type="Pfam" id="PF23020"/>
    </source>
</evidence>
<keyword evidence="15" id="KW-0175">Coiled coil</keyword>
<dbReference type="GO" id="GO:0016560">
    <property type="term" value="P:protein import into peroxisome matrix, docking"/>
    <property type="evidence" value="ECO:0007669"/>
    <property type="project" value="UniProtKB-UniRule"/>
</dbReference>
<evidence type="ECO:0000256" key="12">
    <source>
        <dbReference type="ARBA" id="ARBA00053920"/>
    </source>
</evidence>
<evidence type="ECO:0000256" key="11">
    <source>
        <dbReference type="ARBA" id="ARBA00029691"/>
    </source>
</evidence>
<dbReference type="GO" id="GO:0005102">
    <property type="term" value="F:signaling receptor binding"/>
    <property type="evidence" value="ECO:0007669"/>
    <property type="project" value="TreeGrafter"/>
</dbReference>
<dbReference type="GO" id="GO:0005778">
    <property type="term" value="C:peroxisomal membrane"/>
    <property type="evidence" value="ECO:0007669"/>
    <property type="project" value="UniProtKB-SubCell"/>
</dbReference>
<comment type="caution">
    <text evidence="20">The sequence shown here is derived from an EMBL/GenBank/DDBJ whole genome shotgun (WGS) entry which is preliminary data.</text>
</comment>
<comment type="similarity">
    <text evidence="2 14">Belongs to the peroxin-14 family.</text>
</comment>
<evidence type="ECO:0000256" key="4">
    <source>
        <dbReference type="ARBA" id="ARBA00022692"/>
    </source>
</evidence>
<evidence type="ECO:0000256" key="5">
    <source>
        <dbReference type="ARBA" id="ARBA00022927"/>
    </source>
</evidence>
<sequence>MANPSTDTKIENPALAEPRNEGDQNATTTTPKPISSPSVFVNSEPIRPEQVENAVKFLSHPKVRGSPVMYRRSFLEKKGLTKEEIDEAFKRVPDPSPTVQGATVNQDPQPKLVANAQLQAPAQAQQTSAAPTRGVISRVISQPRFHWTHAIYAVGILAVSGAGSAVLFKNALIPRLKSWIRKIASEDENGVVRKPGSKPSATEEAAAAAKTAAEAAAQVAKASQEMMDMNIEEKRCFRNLMDMLEVQQREMREMSFTIRKLEDQTNSSSVVRTYSQDYRLSSSKQPYTNGMAEFNSLPGRSSLPPASVNSSIPPYPKSYIEEFNDLSSNAYQQHMPNSGVAPRSKPWEAGQPPNSSSTYQLQADSDLGNINGSTSRWQQKNVRIAELENEEESKVGPYYSSQAPEQTARRPWVPPQPPPVAMAEAAEAIRRPKPTVQKEQQLTSDHKLDQPLNELQSVTDISETGGAPEARPSEIVEELEGNC</sequence>
<keyword evidence="8 14" id="KW-0472">Membrane</keyword>
<comment type="subunit">
    <text evidence="13">Interacts with PEX13; forming the PEX13-PEX14 docking complex. Interacts with PEX5 (via WxxxF/Y motifs).</text>
</comment>
<keyword evidence="4 17" id="KW-0812">Transmembrane</keyword>
<evidence type="ECO:0000256" key="16">
    <source>
        <dbReference type="SAM" id="MobiDB-lite"/>
    </source>
</evidence>
<evidence type="ECO:0000256" key="14">
    <source>
        <dbReference type="RuleBase" id="RU367032"/>
    </source>
</evidence>
<dbReference type="InterPro" id="IPR006785">
    <property type="entry name" value="Pex14_N"/>
</dbReference>
<keyword evidence="7" id="KW-0811">Translocation</keyword>
<dbReference type="EMBL" id="JAXQNO010000007">
    <property type="protein sequence ID" value="KAK4794539.1"/>
    <property type="molecule type" value="Genomic_DNA"/>
</dbReference>
<keyword evidence="3 14" id="KW-0813">Transport</keyword>
<proteinExistence type="inferred from homology"/>
<feature type="region of interest" description="Disordered" evidence="16">
    <location>
        <begin position="331"/>
        <end position="374"/>
    </location>
</feature>
<keyword evidence="9 14" id="KW-0576">Peroxisome</keyword>
<keyword evidence="5 14" id="KW-0653">Protein transport</keyword>
<feature type="transmembrane region" description="Helical" evidence="17">
    <location>
        <begin position="150"/>
        <end position="172"/>
    </location>
</feature>
<comment type="function">
    <text evidence="12 14">Component of the PEX13-PEX14 docking complex, a translocon channel that specifically mediates the import of peroxisomal cargo proteins bound to PEX5 receptor. The PEX13-PEX14 docking complex forms a large import pore which can be opened to a diameter of about 9 nm. Mechanistically, PEX5 receptor along with cargo proteins associates with the PEX14 subunit of the PEX13-PEX14 docking complex in the cytosol, leading to the insertion of the receptor into the organelle membrane with the concomitant translocation of the cargo into the peroxisome matrix.</text>
</comment>
<evidence type="ECO:0000259" key="18">
    <source>
        <dbReference type="Pfam" id="PF04695"/>
    </source>
</evidence>
<dbReference type="FunFam" id="1.10.10.10:FF:000217">
    <property type="entry name" value="Peroxisomal membrane protein PEX14"/>
    <property type="match status" value="1"/>
</dbReference>
<dbReference type="InterPro" id="IPR036388">
    <property type="entry name" value="WH-like_DNA-bd_sf"/>
</dbReference>
<feature type="coiled-coil region" evidence="15">
    <location>
        <begin position="212"/>
        <end position="264"/>
    </location>
</feature>
<evidence type="ECO:0000256" key="1">
    <source>
        <dbReference type="ARBA" id="ARBA00004549"/>
    </source>
</evidence>
<dbReference type="InterPro" id="IPR054154">
    <property type="entry name" value="PEX14-like_M_plants"/>
</dbReference>